<dbReference type="PANTHER" id="PTHR43884:SF9">
    <property type="entry name" value="COMPLEX I ASSEMBLY FACTOR ACAD9, MITOCHONDRIAL"/>
    <property type="match status" value="1"/>
</dbReference>
<protein>
    <submittedName>
        <fullName evidence="13">Acyl-CoA dehydrogenase</fullName>
    </submittedName>
</protein>
<keyword evidence="6" id="KW-0809">Transit peptide</keyword>
<dbReference type="InterPro" id="IPR046373">
    <property type="entry name" value="Acyl-CoA_Oxase/DH_mid-dom_sf"/>
</dbReference>
<comment type="similarity">
    <text evidence="3 9">Belongs to the acyl-CoA dehydrogenase family.</text>
</comment>
<dbReference type="SUPFAM" id="SSF47203">
    <property type="entry name" value="Acyl-CoA dehydrogenase C-terminal domain-like"/>
    <property type="match status" value="1"/>
</dbReference>
<dbReference type="InterPro" id="IPR049448">
    <property type="entry name" value="ACAD9/ACADV-like_C"/>
</dbReference>
<organism evidence="13 14">
    <name type="scientific">Nesidiocoris tenuis</name>
    <dbReference type="NCBI Taxonomy" id="355587"/>
    <lineage>
        <taxon>Eukaryota</taxon>
        <taxon>Metazoa</taxon>
        <taxon>Ecdysozoa</taxon>
        <taxon>Arthropoda</taxon>
        <taxon>Hexapoda</taxon>
        <taxon>Insecta</taxon>
        <taxon>Pterygota</taxon>
        <taxon>Neoptera</taxon>
        <taxon>Paraneoptera</taxon>
        <taxon>Hemiptera</taxon>
        <taxon>Heteroptera</taxon>
        <taxon>Panheteroptera</taxon>
        <taxon>Cimicomorpha</taxon>
        <taxon>Miridae</taxon>
        <taxon>Dicyphina</taxon>
        <taxon>Nesidiocoris</taxon>
    </lineage>
</organism>
<keyword evidence="8" id="KW-0496">Mitochondrion</keyword>
<evidence type="ECO:0000256" key="5">
    <source>
        <dbReference type="ARBA" id="ARBA00022827"/>
    </source>
</evidence>
<name>A0ABN7BF61_9HEMI</name>
<evidence type="ECO:0000256" key="6">
    <source>
        <dbReference type="ARBA" id="ARBA00022946"/>
    </source>
</evidence>
<proteinExistence type="inferred from homology"/>
<feature type="domain" description="Acyl-CoA dehydrogenase/oxidase C-terminal" evidence="10">
    <location>
        <begin position="300"/>
        <end position="416"/>
    </location>
</feature>
<dbReference type="InterPro" id="IPR037069">
    <property type="entry name" value="AcylCoA_DH/ox_N_sf"/>
</dbReference>
<dbReference type="Gene3D" id="1.20.140.10">
    <property type="entry name" value="Butyryl-CoA Dehydrogenase, subunit A, domain 3"/>
    <property type="match status" value="2"/>
</dbReference>
<sequence length="629" mass="69683">MLVSRCCQLRNAALRHLRKRLHRRYSSAGSEAAPFADKQKSELGPAVKIAKSPFLKNVLLGRFDQEFLVYPEVVDLDELRQYAVEHLAVKHSAVEHPAIDNSAVEHPAVVPQSVAARVESLYRSNVPLCPVESCNESERMKICEMLDLDLPTALVLDTQSLVVRIVSAFGDEHLKSKYLGKLKSGELKAAFAMSESATGSDPSALETNAEFDEAAGTYRIDGTKEWVTNGKDADVFVVVASSPASHGRKYREVCAFVVDRSSGGISWAAQSPYALGGCGIGRVRFDRTPVPEENMIGKIDDGLEVAKTCIVHDRFFITTALLNAMKKSFNEAHGVVKTRRQAVVPLAQTELVQQKMAKIGMDIYILESTLYWYAGMADQYDVDLSLESAALQAICYESAIDAVRNCNEILGGKSFELGRAELLDEIRGAVLASKTHTLLRLFVAMHGVQHAAWELAKEVKMARNPLDFPGFVLGRIVDSVRQSRDRPKLDLKLYEELHPSLNSSAELLEHTVLRMKYAVQTILTRYGSETPLKQVDMIRISDLMIDVLAMTAVLARSSRSFCSGIRFCDQEVAMAVAICNERRPRILRTIEELLEGGVVSRDLPVIKLGAEFISQGGYFVEHPLLRNIK</sequence>
<dbReference type="Gene3D" id="1.10.540.10">
    <property type="entry name" value="Acyl-CoA dehydrogenase/oxidase, N-terminal domain"/>
    <property type="match status" value="1"/>
</dbReference>
<dbReference type="Pfam" id="PF21343">
    <property type="entry name" value="ACAD9-ACADV_C"/>
    <property type="match status" value="1"/>
</dbReference>
<evidence type="ECO:0000259" key="11">
    <source>
        <dbReference type="Pfam" id="PF02770"/>
    </source>
</evidence>
<evidence type="ECO:0000256" key="8">
    <source>
        <dbReference type="ARBA" id="ARBA00023128"/>
    </source>
</evidence>
<evidence type="ECO:0000256" key="1">
    <source>
        <dbReference type="ARBA" id="ARBA00001974"/>
    </source>
</evidence>
<dbReference type="Proteomes" id="UP001307889">
    <property type="component" value="Chromosome 14"/>
</dbReference>
<evidence type="ECO:0000313" key="14">
    <source>
        <dbReference type="Proteomes" id="UP001307889"/>
    </source>
</evidence>
<evidence type="ECO:0000256" key="4">
    <source>
        <dbReference type="ARBA" id="ARBA00022630"/>
    </source>
</evidence>
<evidence type="ECO:0000313" key="13">
    <source>
        <dbReference type="EMBL" id="BET02348.1"/>
    </source>
</evidence>
<dbReference type="Pfam" id="PF02770">
    <property type="entry name" value="Acyl-CoA_dh_M"/>
    <property type="match status" value="1"/>
</dbReference>
<gene>
    <name evidence="13" type="ORF">NTJ_15166</name>
</gene>
<accession>A0ABN7BF61</accession>
<evidence type="ECO:0000259" key="10">
    <source>
        <dbReference type="Pfam" id="PF00441"/>
    </source>
</evidence>
<dbReference type="InterPro" id="IPR009075">
    <property type="entry name" value="AcylCo_DH/oxidase_C"/>
</dbReference>
<dbReference type="SUPFAM" id="SSF56645">
    <property type="entry name" value="Acyl-CoA dehydrogenase NM domain-like"/>
    <property type="match status" value="1"/>
</dbReference>
<dbReference type="PANTHER" id="PTHR43884">
    <property type="entry name" value="ACYL-COA DEHYDROGENASE"/>
    <property type="match status" value="1"/>
</dbReference>
<comment type="subcellular location">
    <subcellularLocation>
        <location evidence="2">Mitochondrion</location>
    </subcellularLocation>
</comment>
<keyword evidence="5 9" id="KW-0274">FAD</keyword>
<evidence type="ECO:0000256" key="2">
    <source>
        <dbReference type="ARBA" id="ARBA00004173"/>
    </source>
</evidence>
<reference evidence="13 14" key="1">
    <citation type="submission" date="2023-09" db="EMBL/GenBank/DDBJ databases">
        <title>Nesidiocoris tenuis whole genome shotgun sequence.</title>
        <authorList>
            <person name="Shibata T."/>
            <person name="Shimoda M."/>
            <person name="Kobayashi T."/>
            <person name="Uehara T."/>
        </authorList>
    </citation>
    <scope>NUCLEOTIDE SEQUENCE [LARGE SCALE GENOMIC DNA]</scope>
    <source>
        <strain evidence="13 14">Japan</strain>
    </source>
</reference>
<dbReference type="InterPro" id="IPR009100">
    <property type="entry name" value="AcylCoA_DH/oxidase_NM_dom_sf"/>
</dbReference>
<dbReference type="Pfam" id="PF00441">
    <property type="entry name" value="Acyl-CoA_dh_1"/>
    <property type="match status" value="1"/>
</dbReference>
<evidence type="ECO:0000259" key="12">
    <source>
        <dbReference type="Pfam" id="PF21343"/>
    </source>
</evidence>
<keyword evidence="4 9" id="KW-0285">Flavoprotein</keyword>
<feature type="domain" description="Acyl-CoA oxidase/dehydrogenase middle" evidence="11">
    <location>
        <begin position="190"/>
        <end position="287"/>
    </location>
</feature>
<keyword evidence="14" id="KW-1185">Reference proteome</keyword>
<comment type="cofactor">
    <cofactor evidence="1 9">
        <name>FAD</name>
        <dbReference type="ChEBI" id="CHEBI:57692"/>
    </cofactor>
</comment>
<evidence type="ECO:0000256" key="7">
    <source>
        <dbReference type="ARBA" id="ARBA00023002"/>
    </source>
</evidence>
<dbReference type="CDD" id="cd00567">
    <property type="entry name" value="ACAD"/>
    <property type="match status" value="1"/>
</dbReference>
<dbReference type="EMBL" id="AP028922">
    <property type="protein sequence ID" value="BET02348.1"/>
    <property type="molecule type" value="Genomic_DNA"/>
</dbReference>
<dbReference type="InterPro" id="IPR036250">
    <property type="entry name" value="AcylCo_DH-like_C"/>
</dbReference>
<evidence type="ECO:0000256" key="3">
    <source>
        <dbReference type="ARBA" id="ARBA00009347"/>
    </source>
</evidence>
<feature type="domain" description="ACAD9/ACADV-like C-terminal" evidence="12">
    <location>
        <begin position="499"/>
        <end position="600"/>
    </location>
</feature>
<evidence type="ECO:0000256" key="9">
    <source>
        <dbReference type="RuleBase" id="RU362125"/>
    </source>
</evidence>
<keyword evidence="7 9" id="KW-0560">Oxidoreductase</keyword>
<dbReference type="InterPro" id="IPR006091">
    <property type="entry name" value="Acyl-CoA_Oxase/DH_mid-dom"/>
</dbReference>
<dbReference type="Gene3D" id="2.40.110.10">
    <property type="entry name" value="Butyryl-CoA Dehydrogenase, subunit A, domain 2"/>
    <property type="match status" value="1"/>
</dbReference>